<dbReference type="Proteomes" id="UP000316184">
    <property type="component" value="Unassembled WGS sequence"/>
</dbReference>
<name>A0A561U0F3_9PSEU</name>
<organism evidence="2 3">
    <name type="scientific">Saccharopolyspora dendranthemae</name>
    <dbReference type="NCBI Taxonomy" id="1181886"/>
    <lineage>
        <taxon>Bacteria</taxon>
        <taxon>Bacillati</taxon>
        <taxon>Actinomycetota</taxon>
        <taxon>Actinomycetes</taxon>
        <taxon>Pseudonocardiales</taxon>
        <taxon>Pseudonocardiaceae</taxon>
        <taxon>Saccharopolyspora</taxon>
    </lineage>
</organism>
<evidence type="ECO:0000313" key="3">
    <source>
        <dbReference type="Proteomes" id="UP000316184"/>
    </source>
</evidence>
<accession>A0A561U0F3</accession>
<proteinExistence type="predicted"/>
<dbReference type="EMBL" id="VIWX01000006">
    <property type="protein sequence ID" value="TWF92824.1"/>
    <property type="molecule type" value="Genomic_DNA"/>
</dbReference>
<protein>
    <submittedName>
        <fullName evidence="2">Uncharacterized protein</fullName>
    </submittedName>
</protein>
<sequence>MPTDHRTRVDDLVAAHRRNREGHRAAPLAAAGPEPVPHNASRWRARSDAGRSQQGRVR</sequence>
<evidence type="ECO:0000256" key="1">
    <source>
        <dbReference type="SAM" id="MobiDB-lite"/>
    </source>
</evidence>
<feature type="region of interest" description="Disordered" evidence="1">
    <location>
        <begin position="1"/>
        <end position="58"/>
    </location>
</feature>
<comment type="caution">
    <text evidence="2">The sequence shown here is derived from an EMBL/GenBank/DDBJ whole genome shotgun (WGS) entry which is preliminary data.</text>
</comment>
<feature type="compositionally biased region" description="Basic and acidic residues" evidence="1">
    <location>
        <begin position="1"/>
        <end position="14"/>
    </location>
</feature>
<dbReference type="AlphaFoldDB" id="A0A561U0F3"/>
<gene>
    <name evidence="2" type="ORF">FHU35_16106</name>
</gene>
<keyword evidence="3" id="KW-1185">Reference proteome</keyword>
<reference evidence="2 3" key="1">
    <citation type="submission" date="2019-06" db="EMBL/GenBank/DDBJ databases">
        <title>Sequencing the genomes of 1000 actinobacteria strains.</title>
        <authorList>
            <person name="Klenk H.-P."/>
        </authorList>
    </citation>
    <scope>NUCLEOTIDE SEQUENCE [LARGE SCALE GENOMIC DNA]</scope>
    <source>
        <strain evidence="2 3">DSM 46699</strain>
    </source>
</reference>
<evidence type="ECO:0000313" key="2">
    <source>
        <dbReference type="EMBL" id="TWF92824.1"/>
    </source>
</evidence>